<evidence type="ECO:0000313" key="4">
    <source>
        <dbReference type="Proteomes" id="UP000229681"/>
    </source>
</evidence>
<dbReference type="Proteomes" id="UP000229681">
    <property type="component" value="Unassembled WGS sequence"/>
</dbReference>
<feature type="domain" description="Glycosyltransferase subfamily 4-like N-terminal" evidence="2">
    <location>
        <begin position="15"/>
        <end position="167"/>
    </location>
</feature>
<evidence type="ECO:0000259" key="2">
    <source>
        <dbReference type="Pfam" id="PF13579"/>
    </source>
</evidence>
<dbReference type="Pfam" id="PF00534">
    <property type="entry name" value="Glycos_transf_1"/>
    <property type="match status" value="1"/>
</dbReference>
<sequence>MRILMICKACVVGIYQRKLEEMAQQADLDLTVLVPSAWRDPSGVQPLERVYTRGYRLEVVPLSLNGNFHLHFYPTLGQIVRRLHPHLVHIDEEPYNLAAWQAFWLAKRIGAKALFFSWQNILRRYPPPFSLGEAWLLRRADGAIVGTQGAADVLRAKGCRLPIAIIPQFGIDPELFKPAEVQPAEPIFGFFGRLVPEKGADLLLRAAAQLRAAGHAFRLRIVGQGAERAKLEQLAQALGLSDQVAFLGQVPSMHMPRLYADLTALVVPSRTLPNWKEQFGRVIVEAMASGVPVIGAHSGAIPDVIGTSGLLFPEDDLEALTAHMARLLTDPSLRAELAHKGRARVLAHFTHAQIAAQTVAFYRQLLQRA</sequence>
<dbReference type="PANTHER" id="PTHR45947">
    <property type="entry name" value="SULFOQUINOVOSYL TRANSFERASE SQD2"/>
    <property type="match status" value="1"/>
</dbReference>
<evidence type="ECO:0000259" key="1">
    <source>
        <dbReference type="Pfam" id="PF00534"/>
    </source>
</evidence>
<dbReference type="CDD" id="cd03801">
    <property type="entry name" value="GT4_PimA-like"/>
    <property type="match status" value="1"/>
</dbReference>
<dbReference type="Pfam" id="PF13579">
    <property type="entry name" value="Glyco_trans_4_4"/>
    <property type="match status" value="1"/>
</dbReference>
<evidence type="ECO:0000313" key="3">
    <source>
        <dbReference type="EMBL" id="PJF35039.1"/>
    </source>
</evidence>
<dbReference type="Gene3D" id="3.40.50.2000">
    <property type="entry name" value="Glycogen Phosphorylase B"/>
    <property type="match status" value="2"/>
</dbReference>
<protein>
    <submittedName>
        <fullName evidence="3">Glycosyl transferase family 1</fullName>
    </submittedName>
</protein>
<comment type="caution">
    <text evidence="3">The sequence shown here is derived from an EMBL/GenBank/DDBJ whole genome shotgun (WGS) entry which is preliminary data.</text>
</comment>
<dbReference type="PANTHER" id="PTHR45947:SF3">
    <property type="entry name" value="SULFOQUINOVOSYL TRANSFERASE SQD2"/>
    <property type="match status" value="1"/>
</dbReference>
<dbReference type="InterPro" id="IPR028098">
    <property type="entry name" value="Glyco_trans_4-like_N"/>
</dbReference>
<reference evidence="3 4" key="1">
    <citation type="submission" date="2017-11" db="EMBL/GenBank/DDBJ databases">
        <title>Evolution of Phototrophy in the Chloroflexi Phylum Driven by Horizontal Gene Transfer.</title>
        <authorList>
            <person name="Ward L.M."/>
            <person name="Hemp J."/>
            <person name="Shih P.M."/>
            <person name="Mcglynn S.E."/>
            <person name="Fischer W."/>
        </authorList>
    </citation>
    <scope>NUCLEOTIDE SEQUENCE [LARGE SCALE GENOMIC DNA]</scope>
    <source>
        <strain evidence="3">JP3_13</strain>
    </source>
</reference>
<organism evidence="3 4">
    <name type="scientific">Candidatus Thermofonsia Clade 1 bacterium</name>
    <dbReference type="NCBI Taxonomy" id="2364210"/>
    <lineage>
        <taxon>Bacteria</taxon>
        <taxon>Bacillati</taxon>
        <taxon>Chloroflexota</taxon>
        <taxon>Candidatus Thermofontia</taxon>
        <taxon>Candidatus Thermofonsia Clade 1</taxon>
    </lineage>
</organism>
<proteinExistence type="predicted"/>
<accession>A0A2M8PBX5</accession>
<dbReference type="GO" id="GO:0016758">
    <property type="term" value="F:hexosyltransferase activity"/>
    <property type="evidence" value="ECO:0007669"/>
    <property type="project" value="TreeGrafter"/>
</dbReference>
<dbReference type="InterPro" id="IPR001296">
    <property type="entry name" value="Glyco_trans_1"/>
</dbReference>
<dbReference type="InterPro" id="IPR050194">
    <property type="entry name" value="Glycosyltransferase_grp1"/>
</dbReference>
<dbReference type="EMBL" id="PGTM01000219">
    <property type="protein sequence ID" value="PJF35039.1"/>
    <property type="molecule type" value="Genomic_DNA"/>
</dbReference>
<gene>
    <name evidence="3" type="ORF">CUN49_12595</name>
</gene>
<feature type="domain" description="Glycosyl transferase family 1" evidence="1">
    <location>
        <begin position="176"/>
        <end position="343"/>
    </location>
</feature>
<dbReference type="AlphaFoldDB" id="A0A2M8PBX5"/>
<keyword evidence="3" id="KW-0808">Transferase</keyword>
<dbReference type="SUPFAM" id="SSF53756">
    <property type="entry name" value="UDP-Glycosyltransferase/glycogen phosphorylase"/>
    <property type="match status" value="1"/>
</dbReference>
<name>A0A2M8PBX5_9CHLR</name>